<keyword evidence="1" id="KW-1133">Transmembrane helix</keyword>
<comment type="caution">
    <text evidence="3">The sequence shown here is derived from an EMBL/GenBank/DDBJ whole genome shotgun (WGS) entry which is preliminary data.</text>
</comment>
<feature type="transmembrane region" description="Helical" evidence="1">
    <location>
        <begin position="136"/>
        <end position="155"/>
    </location>
</feature>
<sequence length="182" mass="20905">MCFRHCFVEILLFGESFGGTGAEVTITIGLQTYLLLCESCWAVLVNGADTKDPDGAFRGFGFVTFQDRATADFLVELSAQSRGHMLRTMQQHGQTMYEGKAIHCKRAQKFERVSRAELEAELEEERCSWHTLHAQVFPFCFMLCVCVCACCWLWFCEVVGIFRRCEMLCSDLSANRMYRKWT</sequence>
<evidence type="ECO:0008006" key="5">
    <source>
        <dbReference type="Google" id="ProtNLM"/>
    </source>
</evidence>
<keyword evidence="4" id="KW-1185">Reference proteome</keyword>
<feature type="chain" id="PRO_5032418952" description="RRM domain-containing protein" evidence="2">
    <location>
        <begin position="23"/>
        <end position="182"/>
    </location>
</feature>
<organism evidence="3 4">
    <name type="scientific">Polarella glacialis</name>
    <name type="common">Dinoflagellate</name>
    <dbReference type="NCBI Taxonomy" id="89957"/>
    <lineage>
        <taxon>Eukaryota</taxon>
        <taxon>Sar</taxon>
        <taxon>Alveolata</taxon>
        <taxon>Dinophyceae</taxon>
        <taxon>Suessiales</taxon>
        <taxon>Suessiaceae</taxon>
        <taxon>Polarella</taxon>
    </lineage>
</organism>
<evidence type="ECO:0000256" key="1">
    <source>
        <dbReference type="SAM" id="Phobius"/>
    </source>
</evidence>
<reference evidence="3" key="1">
    <citation type="submission" date="2021-02" db="EMBL/GenBank/DDBJ databases">
        <authorList>
            <person name="Dougan E. K."/>
            <person name="Rhodes N."/>
            <person name="Thang M."/>
            <person name="Chan C."/>
        </authorList>
    </citation>
    <scope>NUCLEOTIDE SEQUENCE</scope>
</reference>
<accession>A0A813DVT4</accession>
<evidence type="ECO:0000256" key="2">
    <source>
        <dbReference type="SAM" id="SignalP"/>
    </source>
</evidence>
<dbReference type="AlphaFoldDB" id="A0A813DVT4"/>
<name>A0A813DVT4_POLGL</name>
<dbReference type="InterPro" id="IPR012677">
    <property type="entry name" value="Nucleotide-bd_a/b_plait_sf"/>
</dbReference>
<proteinExistence type="predicted"/>
<feature type="signal peptide" evidence="2">
    <location>
        <begin position="1"/>
        <end position="22"/>
    </location>
</feature>
<protein>
    <recommendedName>
        <fullName evidence="5">RRM domain-containing protein</fullName>
    </recommendedName>
</protein>
<evidence type="ECO:0000313" key="3">
    <source>
        <dbReference type="EMBL" id="CAE8590423.1"/>
    </source>
</evidence>
<keyword evidence="1" id="KW-0472">Membrane</keyword>
<dbReference type="Proteomes" id="UP000654075">
    <property type="component" value="Unassembled WGS sequence"/>
</dbReference>
<keyword evidence="1" id="KW-0812">Transmembrane</keyword>
<gene>
    <name evidence="3" type="ORF">PGLA1383_LOCUS9145</name>
</gene>
<keyword evidence="2" id="KW-0732">Signal</keyword>
<dbReference type="EMBL" id="CAJNNV010004257">
    <property type="protein sequence ID" value="CAE8590423.1"/>
    <property type="molecule type" value="Genomic_DNA"/>
</dbReference>
<dbReference type="Gene3D" id="3.30.70.330">
    <property type="match status" value="1"/>
</dbReference>
<evidence type="ECO:0000313" key="4">
    <source>
        <dbReference type="Proteomes" id="UP000654075"/>
    </source>
</evidence>